<evidence type="ECO:0000256" key="2">
    <source>
        <dbReference type="ARBA" id="ARBA00022475"/>
    </source>
</evidence>
<protein>
    <submittedName>
        <fullName evidence="9">Dolichyl-phosphate-mannose-protein mannosyltransferase</fullName>
    </submittedName>
</protein>
<organism evidence="9 10">
    <name type="scientific">Pedobacter duraquae</name>
    <dbReference type="NCBI Taxonomy" id="425511"/>
    <lineage>
        <taxon>Bacteria</taxon>
        <taxon>Pseudomonadati</taxon>
        <taxon>Bacteroidota</taxon>
        <taxon>Sphingobacteriia</taxon>
        <taxon>Sphingobacteriales</taxon>
        <taxon>Sphingobacteriaceae</taxon>
        <taxon>Pedobacter</taxon>
    </lineage>
</organism>
<evidence type="ECO:0000313" key="10">
    <source>
        <dbReference type="Proteomes" id="UP000295499"/>
    </source>
</evidence>
<sequence>MDSFKRISNWTLSNSIASGIALLSFGLVILYTNYNGVGVSPDSIVYLSTARNIATNFSFTEYSGDRLVDFPLGYPIFLALIKLISWTDPLTIGPIINGLLYAVLILLADASMKVHRQFQAWNRYLILIVIAISPALLQIYAMLWSETLFLVLSLLALLLLMRYVSNPSIKKLLICCISVALACITRYAGITLVGTGLALIFFHSQLDWRNKIKHLLLFWILSVSLLCVNIIRNTLVNGTPTGSREPGIVSLQTNFSFYTQIVANWFPNHGMPDRLVAFVVTATLIFFIVMMMMPIWKRYKYGTVEHVCSVFVIAYTVFILGISTLTHFEQLNNRFLTPIYVPAIIVILIWLSRSLNKLHLSTAARKFVISIFLVGLICFNVFTVYHMIDITKNYGIPGYTDKFQKNSATALFLKKRPHFFDPKIPVYSNAHEAVYFLSDMKAAELPHKNDPITTNRFLKGSLNYLIWFYQTKDTDLLDSATVMAHRQIIGQYKFNDGAIFLFKNK</sequence>
<feature type="transmembrane region" description="Helical" evidence="8">
    <location>
        <begin position="147"/>
        <end position="165"/>
    </location>
</feature>
<dbReference type="InterPro" id="IPR050297">
    <property type="entry name" value="LipidA_mod_glycosyltrf_83"/>
</dbReference>
<proteinExistence type="predicted"/>
<reference evidence="9 10" key="1">
    <citation type="submission" date="2019-03" db="EMBL/GenBank/DDBJ databases">
        <title>Genomic Encyclopedia of Archaeal and Bacterial Type Strains, Phase II (KMG-II): from individual species to whole genera.</title>
        <authorList>
            <person name="Goeker M."/>
        </authorList>
    </citation>
    <scope>NUCLEOTIDE SEQUENCE [LARGE SCALE GENOMIC DNA]</scope>
    <source>
        <strain evidence="9 10">DSM 19034</strain>
    </source>
</reference>
<dbReference type="GO" id="GO:0016763">
    <property type="term" value="F:pentosyltransferase activity"/>
    <property type="evidence" value="ECO:0007669"/>
    <property type="project" value="TreeGrafter"/>
</dbReference>
<name>A0A4R6IKD0_9SPHI</name>
<keyword evidence="5 8" id="KW-0812">Transmembrane</keyword>
<feature type="transmembrane region" description="Helical" evidence="8">
    <location>
        <begin position="172"/>
        <end position="202"/>
    </location>
</feature>
<dbReference type="OrthoDB" id="9123883at2"/>
<feature type="transmembrane region" description="Helical" evidence="8">
    <location>
        <begin position="124"/>
        <end position="141"/>
    </location>
</feature>
<comment type="caution">
    <text evidence="9">The sequence shown here is derived from an EMBL/GenBank/DDBJ whole genome shotgun (WGS) entry which is preliminary data.</text>
</comment>
<dbReference type="PANTHER" id="PTHR33908">
    <property type="entry name" value="MANNOSYLTRANSFERASE YKCB-RELATED"/>
    <property type="match status" value="1"/>
</dbReference>
<evidence type="ECO:0000256" key="8">
    <source>
        <dbReference type="SAM" id="Phobius"/>
    </source>
</evidence>
<feature type="transmembrane region" description="Helical" evidence="8">
    <location>
        <begin position="337"/>
        <end position="355"/>
    </location>
</feature>
<keyword evidence="10" id="KW-1185">Reference proteome</keyword>
<keyword evidence="4 9" id="KW-0808">Transferase</keyword>
<keyword evidence="6 8" id="KW-1133">Transmembrane helix</keyword>
<dbReference type="AlphaFoldDB" id="A0A4R6IKD0"/>
<evidence type="ECO:0000256" key="3">
    <source>
        <dbReference type="ARBA" id="ARBA00022676"/>
    </source>
</evidence>
<evidence type="ECO:0000256" key="5">
    <source>
        <dbReference type="ARBA" id="ARBA00022692"/>
    </source>
</evidence>
<feature type="transmembrane region" description="Helical" evidence="8">
    <location>
        <begin position="214"/>
        <end position="235"/>
    </location>
</feature>
<evidence type="ECO:0000256" key="7">
    <source>
        <dbReference type="ARBA" id="ARBA00023136"/>
    </source>
</evidence>
<dbReference type="PANTHER" id="PTHR33908:SF11">
    <property type="entry name" value="MEMBRANE PROTEIN"/>
    <property type="match status" value="1"/>
</dbReference>
<evidence type="ECO:0000256" key="4">
    <source>
        <dbReference type="ARBA" id="ARBA00022679"/>
    </source>
</evidence>
<dbReference type="EMBL" id="SNWM01000002">
    <property type="protein sequence ID" value="TDO22481.1"/>
    <property type="molecule type" value="Genomic_DNA"/>
</dbReference>
<dbReference type="Proteomes" id="UP000295499">
    <property type="component" value="Unassembled WGS sequence"/>
</dbReference>
<evidence type="ECO:0000313" key="9">
    <source>
        <dbReference type="EMBL" id="TDO22481.1"/>
    </source>
</evidence>
<feature type="transmembrane region" description="Helical" evidence="8">
    <location>
        <begin position="367"/>
        <end position="388"/>
    </location>
</feature>
<feature type="transmembrane region" description="Helical" evidence="8">
    <location>
        <begin position="92"/>
        <end position="112"/>
    </location>
</feature>
<feature type="transmembrane region" description="Helical" evidence="8">
    <location>
        <begin position="275"/>
        <end position="295"/>
    </location>
</feature>
<gene>
    <name evidence="9" type="ORF">CLV32_1454</name>
</gene>
<accession>A0A4R6IKD0</accession>
<comment type="subcellular location">
    <subcellularLocation>
        <location evidence="1">Cell membrane</location>
        <topology evidence="1">Multi-pass membrane protein</topology>
    </subcellularLocation>
</comment>
<dbReference type="GO" id="GO:0009103">
    <property type="term" value="P:lipopolysaccharide biosynthetic process"/>
    <property type="evidence" value="ECO:0007669"/>
    <property type="project" value="UniProtKB-ARBA"/>
</dbReference>
<dbReference type="GO" id="GO:0005886">
    <property type="term" value="C:plasma membrane"/>
    <property type="evidence" value="ECO:0007669"/>
    <property type="project" value="UniProtKB-SubCell"/>
</dbReference>
<feature type="transmembrane region" description="Helical" evidence="8">
    <location>
        <begin position="307"/>
        <end position="325"/>
    </location>
</feature>
<dbReference type="RefSeq" id="WP_133553872.1">
    <property type="nucleotide sequence ID" value="NZ_SNWM01000002.1"/>
</dbReference>
<keyword evidence="7 8" id="KW-0472">Membrane</keyword>
<evidence type="ECO:0000256" key="1">
    <source>
        <dbReference type="ARBA" id="ARBA00004651"/>
    </source>
</evidence>
<feature type="transmembrane region" description="Helical" evidence="8">
    <location>
        <begin position="12"/>
        <end position="31"/>
    </location>
</feature>
<evidence type="ECO:0000256" key="6">
    <source>
        <dbReference type="ARBA" id="ARBA00022989"/>
    </source>
</evidence>
<keyword evidence="2" id="KW-1003">Cell membrane</keyword>
<keyword evidence="3 9" id="KW-0328">Glycosyltransferase</keyword>